<dbReference type="eggNOG" id="COG0436">
    <property type="taxonomic scope" value="Bacteria"/>
</dbReference>
<comment type="cofactor">
    <cofactor evidence="1">
        <name>pyridoxal 5'-phosphate</name>
        <dbReference type="ChEBI" id="CHEBI:597326"/>
    </cofactor>
</comment>
<feature type="compositionally biased region" description="Low complexity" evidence="7">
    <location>
        <begin position="111"/>
        <end position="128"/>
    </location>
</feature>
<dbReference type="STRING" id="1118060.GCA_000311845_01810"/>
<dbReference type="EC" id="2.6.1.2" evidence="6"/>
<sequence>MARQEAFSARLIEAMSRAGMKQTDVIHAASKYGGRLGKSQVSQYVSGKTVPRRNVMALLAQVLGVREVWLADGMGPMVDESHSADGANSVTRGAWQESASGPAKMGDVNEASAPADDVARASARPAAASNSFTPNPKRSASMREFKKSTKLDNVLYDVRGPVADEAARMESEGLRILKLNIGNPAPFGFRTPDEVVTDMRQQLPDCEGYSDSRGLFSARKAIMQYAQIKNLSNVGMEDIYTGNGVSELIQLTMNALLDNGDEILIPSPDYPLWTACATLAGGVPVHYVCDEQAEWCPDIADMEAKVTERTKAIVIINPNNPTGAVYPREILEQIVEIARRHQLMILSDEIYDRLCMDGYEHISIASLAPDLPCVTFSGLSKSHMIAGYRIGWMVLSGNKRCMRDFIYGINMLSNMRLCSNVPAQSIVQTALGGHQSVTSYIVPGGRVYEQRNYVYEALNAIDGITAVKPKAAFYIFPKMDVKKFNITDDEQFALDLLHQKRILITRGGGFNWDKPDHFRIVYLPRMEVLREAMTDLADFFEHYRQH</sequence>
<evidence type="ECO:0000313" key="9">
    <source>
        <dbReference type="EMBL" id="OUN44019.1"/>
    </source>
</evidence>
<comment type="caution">
    <text evidence="9">The sequence shown here is derived from an EMBL/GenBank/DDBJ whole genome shotgun (WGS) entry which is preliminary data.</text>
</comment>
<dbReference type="CDD" id="cd00609">
    <property type="entry name" value="AAT_like"/>
    <property type="match status" value="1"/>
</dbReference>
<proteinExistence type="inferred from homology"/>
<evidence type="ECO:0000313" key="10">
    <source>
        <dbReference type="Proteomes" id="UP000196560"/>
    </source>
</evidence>
<dbReference type="GO" id="GO:0004021">
    <property type="term" value="F:L-alanine:2-oxoglutarate aminotransferase activity"/>
    <property type="evidence" value="ECO:0007669"/>
    <property type="project" value="UniProtKB-EC"/>
</dbReference>
<dbReference type="CDD" id="cd00093">
    <property type="entry name" value="HTH_XRE"/>
    <property type="match status" value="1"/>
</dbReference>
<dbReference type="GO" id="GO:0030170">
    <property type="term" value="F:pyridoxal phosphate binding"/>
    <property type="evidence" value="ECO:0007669"/>
    <property type="project" value="InterPro"/>
</dbReference>
<gene>
    <name evidence="9" type="ORF">B5G21_01685</name>
</gene>
<dbReference type="InterPro" id="IPR015422">
    <property type="entry name" value="PyrdxlP-dep_Trfase_small"/>
</dbReference>
<dbReference type="EMBL" id="NFHO01000002">
    <property type="protein sequence ID" value="OUN44019.1"/>
    <property type="molecule type" value="Genomic_DNA"/>
</dbReference>
<organism evidence="9 10">
    <name type="scientific">Enorma massiliensis</name>
    <dbReference type="NCBI Taxonomy" id="1472761"/>
    <lineage>
        <taxon>Bacteria</taxon>
        <taxon>Bacillati</taxon>
        <taxon>Actinomycetota</taxon>
        <taxon>Coriobacteriia</taxon>
        <taxon>Coriobacteriales</taxon>
        <taxon>Coriobacteriaceae</taxon>
        <taxon>Enorma</taxon>
    </lineage>
</organism>
<evidence type="ECO:0000256" key="7">
    <source>
        <dbReference type="SAM" id="MobiDB-lite"/>
    </source>
</evidence>
<evidence type="ECO:0000256" key="5">
    <source>
        <dbReference type="ARBA" id="ARBA00022898"/>
    </source>
</evidence>
<keyword evidence="3 9" id="KW-0032">Aminotransferase</keyword>
<accession>A0A1Y3UCA8</accession>
<dbReference type="Gene3D" id="3.90.1150.10">
    <property type="entry name" value="Aspartate Aminotransferase, domain 1"/>
    <property type="match status" value="1"/>
</dbReference>
<dbReference type="InterPro" id="IPR010982">
    <property type="entry name" value="Lambda_DNA-bd_dom_sf"/>
</dbReference>
<dbReference type="InterPro" id="IPR001387">
    <property type="entry name" value="Cro/C1-type_HTH"/>
</dbReference>
<reference evidence="10" key="1">
    <citation type="submission" date="2017-04" db="EMBL/GenBank/DDBJ databases">
        <title>Function of individual gut microbiota members based on whole genome sequencing of pure cultures obtained from chicken caecum.</title>
        <authorList>
            <person name="Medvecky M."/>
            <person name="Cejkova D."/>
            <person name="Polansky O."/>
            <person name="Karasova D."/>
            <person name="Kubasova T."/>
            <person name="Cizek A."/>
            <person name="Rychlik I."/>
        </authorList>
    </citation>
    <scope>NUCLEOTIDE SEQUENCE [LARGE SCALE GENOMIC DNA]</scope>
    <source>
        <strain evidence="10">An70</strain>
    </source>
</reference>
<dbReference type="PANTHER" id="PTHR43488:SF2">
    <property type="entry name" value="GLUTAMATE-PYRUVATE AMINOTRANSFERASE ALAA"/>
    <property type="match status" value="1"/>
</dbReference>
<dbReference type="PROSITE" id="PS50943">
    <property type="entry name" value="HTH_CROC1"/>
    <property type="match status" value="1"/>
</dbReference>
<evidence type="ECO:0000256" key="1">
    <source>
        <dbReference type="ARBA" id="ARBA00001933"/>
    </source>
</evidence>
<dbReference type="AlphaFoldDB" id="A0A1Y3UCA8"/>
<keyword evidence="5" id="KW-0663">Pyridoxal phosphate</keyword>
<protein>
    <recommendedName>
        <fullName evidence="6">alanine transaminase</fullName>
        <ecNumber evidence="6">2.6.1.2</ecNumber>
    </recommendedName>
</protein>
<keyword evidence="10" id="KW-1185">Reference proteome</keyword>
<dbReference type="InterPro" id="IPR004839">
    <property type="entry name" value="Aminotransferase_I/II_large"/>
</dbReference>
<dbReference type="SUPFAM" id="SSF53383">
    <property type="entry name" value="PLP-dependent transferases"/>
    <property type="match status" value="1"/>
</dbReference>
<dbReference type="RefSeq" id="WP_087185780.1">
    <property type="nucleotide sequence ID" value="NZ_NFHO01000002.1"/>
</dbReference>
<dbReference type="Pfam" id="PF00155">
    <property type="entry name" value="Aminotran_1_2"/>
    <property type="match status" value="1"/>
</dbReference>
<comment type="similarity">
    <text evidence="2">Belongs to the class-I pyridoxal-phosphate-dependent aminotransferase family.</text>
</comment>
<dbReference type="SUPFAM" id="SSF47413">
    <property type="entry name" value="lambda repressor-like DNA-binding domains"/>
    <property type="match status" value="1"/>
</dbReference>
<dbReference type="PANTHER" id="PTHR43488">
    <property type="entry name" value="GLUTAMATE-PYRUVATE AMINOTRANSFERASE ALAA"/>
    <property type="match status" value="1"/>
</dbReference>
<name>A0A1Y3UCA8_9ACTN</name>
<dbReference type="InterPro" id="IPR015421">
    <property type="entry name" value="PyrdxlP-dep_Trfase_major"/>
</dbReference>
<evidence type="ECO:0000259" key="8">
    <source>
        <dbReference type="PROSITE" id="PS50943"/>
    </source>
</evidence>
<feature type="domain" description="HTH cro/C1-type" evidence="8">
    <location>
        <begin position="38"/>
        <end position="70"/>
    </location>
</feature>
<feature type="compositionally biased region" description="Polar residues" evidence="7">
    <location>
        <begin position="129"/>
        <end position="138"/>
    </location>
</feature>
<evidence type="ECO:0000256" key="2">
    <source>
        <dbReference type="ARBA" id="ARBA00007441"/>
    </source>
</evidence>
<dbReference type="Gene3D" id="1.10.260.40">
    <property type="entry name" value="lambda repressor-like DNA-binding domains"/>
    <property type="match status" value="1"/>
</dbReference>
<dbReference type="GO" id="GO:0003677">
    <property type="term" value="F:DNA binding"/>
    <property type="evidence" value="ECO:0007669"/>
    <property type="project" value="InterPro"/>
</dbReference>
<dbReference type="InterPro" id="IPR051926">
    <property type="entry name" value="Ala_Aminotransferase"/>
</dbReference>
<dbReference type="Gene3D" id="3.40.640.10">
    <property type="entry name" value="Type I PLP-dependent aspartate aminotransferase-like (Major domain)"/>
    <property type="match status" value="1"/>
</dbReference>
<evidence type="ECO:0000256" key="4">
    <source>
        <dbReference type="ARBA" id="ARBA00022679"/>
    </source>
</evidence>
<evidence type="ECO:0000256" key="6">
    <source>
        <dbReference type="ARBA" id="ARBA00026106"/>
    </source>
</evidence>
<dbReference type="InterPro" id="IPR015424">
    <property type="entry name" value="PyrdxlP-dep_Trfase"/>
</dbReference>
<dbReference type="Proteomes" id="UP000196560">
    <property type="component" value="Unassembled WGS sequence"/>
</dbReference>
<evidence type="ECO:0000256" key="3">
    <source>
        <dbReference type="ARBA" id="ARBA00022576"/>
    </source>
</evidence>
<feature type="region of interest" description="Disordered" evidence="7">
    <location>
        <begin position="80"/>
        <end position="144"/>
    </location>
</feature>
<keyword evidence="4 9" id="KW-0808">Transferase</keyword>